<comment type="caution">
    <text evidence="1">The sequence shown here is derived from an EMBL/GenBank/DDBJ whole genome shotgun (WGS) entry which is preliminary data.</text>
</comment>
<dbReference type="EMBL" id="JABFDB010000019">
    <property type="protein sequence ID" value="NYZ22509.1"/>
    <property type="molecule type" value="Genomic_DNA"/>
</dbReference>
<dbReference type="PIRSF" id="PIRSF008711">
    <property type="entry name" value="UCP008711"/>
    <property type="match status" value="1"/>
</dbReference>
<dbReference type="InterPro" id="IPR036698">
    <property type="entry name" value="TM1070-like_sf"/>
</dbReference>
<dbReference type="InterPro" id="IPR009794">
    <property type="entry name" value="ASRT"/>
</dbReference>
<dbReference type="Gene3D" id="2.60.290.11">
    <property type="entry name" value="TM1070-like"/>
    <property type="match status" value="1"/>
</dbReference>
<gene>
    <name evidence="1" type="ORF">HND93_22600</name>
</gene>
<evidence type="ECO:0000313" key="1">
    <source>
        <dbReference type="EMBL" id="NYZ22509.1"/>
    </source>
</evidence>
<sequence length="127" mass="14061">MDLGENAIGRQRWAIPDGYIPAWSHGPDPEMTSHEGLSILNTGDREVEVRITLYFTDREPAGPYRVRVGARRTNHVRMNLLTDPEPVPLGTPYASVVEADAPVVVQITRLDSRQAENALLSTIAFPV</sequence>
<dbReference type="SUPFAM" id="SSF89232">
    <property type="entry name" value="Hypothetical protein TM1070"/>
    <property type="match status" value="1"/>
</dbReference>
<proteinExistence type="predicted"/>
<dbReference type="Proteomes" id="UP000584642">
    <property type="component" value="Unassembled WGS sequence"/>
</dbReference>
<keyword evidence="2" id="KW-1185">Reference proteome</keyword>
<evidence type="ECO:0000313" key="2">
    <source>
        <dbReference type="Proteomes" id="UP000584642"/>
    </source>
</evidence>
<protein>
    <submittedName>
        <fullName evidence="1">Sensory rhodopsin transducer</fullName>
    </submittedName>
</protein>
<dbReference type="Pfam" id="PF07100">
    <property type="entry name" value="ASRT"/>
    <property type="match status" value="1"/>
</dbReference>
<name>A0ABX2TED5_9PROT</name>
<organism evidence="1 2">
    <name type="scientific">Azospirillum oleiclasticum</name>
    <dbReference type="NCBI Taxonomy" id="2735135"/>
    <lineage>
        <taxon>Bacteria</taxon>
        <taxon>Pseudomonadati</taxon>
        <taxon>Pseudomonadota</taxon>
        <taxon>Alphaproteobacteria</taxon>
        <taxon>Rhodospirillales</taxon>
        <taxon>Azospirillaceae</taxon>
        <taxon>Azospirillum</taxon>
    </lineage>
</organism>
<accession>A0ABX2TED5</accession>
<reference evidence="1 2" key="1">
    <citation type="submission" date="2020-05" db="EMBL/GenBank/DDBJ databases">
        <title>Azospirillum oleiclasticum sp. nov, a nitrogen-fixing and heavy crude oil-emulsifying bacterium isolated from the crude oil of Yumen Oilfield.</title>
        <authorList>
            <person name="Wu D."/>
            <person name="Cai M."/>
            <person name="Zhang X."/>
        </authorList>
    </citation>
    <scope>NUCLEOTIDE SEQUENCE [LARGE SCALE GENOMIC DNA]</scope>
    <source>
        <strain evidence="1 2">ROY-1-1-2</strain>
    </source>
</reference>